<keyword evidence="2" id="KW-1185">Reference proteome</keyword>
<dbReference type="RefSeq" id="WP_134571379.1">
    <property type="nucleotide sequence ID" value="NZ_SOGT01000002.1"/>
</dbReference>
<reference evidence="1 2" key="1">
    <citation type="submission" date="2019-03" db="EMBL/GenBank/DDBJ databases">
        <title>Genomics of glacier-inhabiting Cryobacterium strains.</title>
        <authorList>
            <person name="Liu Q."/>
            <person name="Xin Y.-H."/>
        </authorList>
    </citation>
    <scope>NUCLEOTIDE SEQUENCE [LARGE SCALE GENOMIC DNA]</scope>
    <source>
        <strain evidence="1 2">TMT1-1</strain>
    </source>
</reference>
<comment type="caution">
    <text evidence="1">The sequence shown here is derived from an EMBL/GenBank/DDBJ whole genome shotgun (WGS) entry which is preliminary data.</text>
</comment>
<name>A0A4R8ZKZ8_9MICO</name>
<dbReference type="AlphaFoldDB" id="A0A4R8ZKZ8"/>
<dbReference type="EMBL" id="SOGT01000002">
    <property type="protein sequence ID" value="TFD28650.1"/>
    <property type="molecule type" value="Genomic_DNA"/>
</dbReference>
<organism evidence="1 2">
    <name type="scientific">Cryobacterium lyxosi</name>
    <dbReference type="NCBI Taxonomy" id="1259228"/>
    <lineage>
        <taxon>Bacteria</taxon>
        <taxon>Bacillati</taxon>
        <taxon>Actinomycetota</taxon>
        <taxon>Actinomycetes</taxon>
        <taxon>Micrococcales</taxon>
        <taxon>Microbacteriaceae</taxon>
        <taxon>Cryobacterium</taxon>
    </lineage>
</organism>
<evidence type="ECO:0000313" key="1">
    <source>
        <dbReference type="EMBL" id="TFD28650.1"/>
    </source>
</evidence>
<sequence length="61" mass="7216">MMPIDCNVCGEAMTLAVKPRERWTPLPKNERPTMIPYAFDEWVCSNDHRRDLTYAESRMLE</sequence>
<evidence type="ECO:0000313" key="2">
    <source>
        <dbReference type="Proteomes" id="UP000298424"/>
    </source>
</evidence>
<gene>
    <name evidence="1" type="ORF">E3T27_01800</name>
</gene>
<proteinExistence type="predicted"/>
<accession>A0A4R8ZKZ8</accession>
<protein>
    <submittedName>
        <fullName evidence="1">Uncharacterized protein</fullName>
    </submittedName>
</protein>
<dbReference type="Proteomes" id="UP000298424">
    <property type="component" value="Unassembled WGS sequence"/>
</dbReference>